<gene>
    <name evidence="1" type="ORF">psyc5s11_50440</name>
</gene>
<evidence type="ECO:0008006" key="3">
    <source>
        <dbReference type="Google" id="ProtNLM"/>
    </source>
</evidence>
<dbReference type="Proteomes" id="UP000824633">
    <property type="component" value="Chromosome"/>
</dbReference>
<reference evidence="2" key="1">
    <citation type="submission" date="2021-07" db="EMBL/GenBank/DDBJ databases">
        <title>Complete genome sequencing of a Clostridium isolate.</title>
        <authorList>
            <person name="Ueki A."/>
            <person name="Tonouchi A."/>
        </authorList>
    </citation>
    <scope>NUCLEOTIDE SEQUENCE [LARGE SCALE GENOMIC DNA]</scope>
    <source>
        <strain evidence="2">C5S11</strain>
    </source>
</reference>
<proteinExistence type="predicted"/>
<evidence type="ECO:0000313" key="2">
    <source>
        <dbReference type="Proteomes" id="UP000824633"/>
    </source>
</evidence>
<name>A0ABM7TB44_9CLOT</name>
<dbReference type="EMBL" id="AP024849">
    <property type="protein sequence ID" value="BCZ48977.1"/>
    <property type="molecule type" value="Genomic_DNA"/>
</dbReference>
<accession>A0ABM7TB44</accession>
<dbReference type="RefSeq" id="WP_224035198.1">
    <property type="nucleotide sequence ID" value="NZ_AP024849.1"/>
</dbReference>
<organism evidence="1 2">
    <name type="scientific">Clostridium gelidum</name>
    <dbReference type="NCBI Taxonomy" id="704125"/>
    <lineage>
        <taxon>Bacteria</taxon>
        <taxon>Bacillati</taxon>
        <taxon>Bacillota</taxon>
        <taxon>Clostridia</taxon>
        <taxon>Eubacteriales</taxon>
        <taxon>Clostridiaceae</taxon>
        <taxon>Clostridium</taxon>
    </lineage>
</organism>
<protein>
    <recommendedName>
        <fullName evidence="3">Saposin B-type domain-containing protein</fullName>
    </recommendedName>
</protein>
<keyword evidence="2" id="KW-1185">Reference proteome</keyword>
<evidence type="ECO:0000313" key="1">
    <source>
        <dbReference type="EMBL" id="BCZ48977.1"/>
    </source>
</evidence>
<sequence length="111" mass="12315">MSNCNFCDTDFDTLGTDTDATSGATCAPTSDLSLSTLVMGSQEAVLSRLIMILLFLYAYTNQNFICHLMCVNEKMINNQMCLTDKMVDNLMDNLDDCNSNLGKCRGKHNNH</sequence>